<keyword evidence="3" id="KW-0472">Membrane</keyword>
<keyword evidence="2" id="KW-0378">Hydrolase</keyword>
<dbReference type="InterPro" id="IPR016035">
    <property type="entry name" value="Acyl_Trfase/lysoPLipase"/>
</dbReference>
<feature type="short sequence motif" description="DGA/G" evidence="2">
    <location>
        <begin position="219"/>
        <end position="221"/>
    </location>
</feature>
<dbReference type="Proteomes" id="UP000287601">
    <property type="component" value="Chromosome"/>
</dbReference>
<feature type="short sequence motif" description="GXGXXG" evidence="2">
    <location>
        <begin position="12"/>
        <end position="17"/>
    </location>
</feature>
<dbReference type="RefSeq" id="WP_128746623.1">
    <property type="nucleotide sequence ID" value="NZ_CP035281.1"/>
</dbReference>
<keyword evidence="2" id="KW-0442">Lipid degradation</keyword>
<feature type="transmembrane region" description="Helical" evidence="3">
    <location>
        <begin position="6"/>
        <end position="28"/>
    </location>
</feature>
<dbReference type="PROSITE" id="PS51635">
    <property type="entry name" value="PNPLA"/>
    <property type="match status" value="1"/>
</dbReference>
<evidence type="ECO:0000313" key="5">
    <source>
        <dbReference type="EMBL" id="QAT43915.1"/>
    </source>
</evidence>
<dbReference type="GO" id="GO:0016042">
    <property type="term" value="P:lipid catabolic process"/>
    <property type="evidence" value="ECO:0007669"/>
    <property type="project" value="UniProtKB-UniRule"/>
</dbReference>
<evidence type="ECO:0000256" key="1">
    <source>
        <dbReference type="ARBA" id="ARBA00023098"/>
    </source>
</evidence>
<dbReference type="AlphaFoldDB" id="A0A410PYE4"/>
<dbReference type="PANTHER" id="PTHR46394">
    <property type="entry name" value="ANNEXIN"/>
    <property type="match status" value="1"/>
</dbReference>
<dbReference type="EMBL" id="CP035281">
    <property type="protein sequence ID" value="QAT43915.1"/>
    <property type="molecule type" value="Genomic_DNA"/>
</dbReference>
<evidence type="ECO:0000256" key="3">
    <source>
        <dbReference type="SAM" id="Phobius"/>
    </source>
</evidence>
<evidence type="ECO:0000313" key="6">
    <source>
        <dbReference type="Proteomes" id="UP000287601"/>
    </source>
</evidence>
<feature type="domain" description="PNPLA" evidence="4">
    <location>
        <begin position="8"/>
        <end position="232"/>
    </location>
</feature>
<dbReference type="SUPFAM" id="SSF52151">
    <property type="entry name" value="FabD/lysophospholipase-like"/>
    <property type="match status" value="1"/>
</dbReference>
<organism evidence="5 6">
    <name type="scientific">Aminipila luticellarii</name>
    <dbReference type="NCBI Taxonomy" id="2507160"/>
    <lineage>
        <taxon>Bacteria</taxon>
        <taxon>Bacillati</taxon>
        <taxon>Bacillota</taxon>
        <taxon>Clostridia</taxon>
        <taxon>Peptostreptococcales</taxon>
        <taxon>Anaerovoracaceae</taxon>
        <taxon>Aminipila</taxon>
    </lineage>
</organism>
<gene>
    <name evidence="5" type="ORF">EQM06_12150</name>
</gene>
<dbReference type="InterPro" id="IPR002641">
    <property type="entry name" value="PNPLA_dom"/>
</dbReference>
<feature type="active site" description="Nucleophile" evidence="2">
    <location>
        <position position="43"/>
    </location>
</feature>
<feature type="active site" description="Proton acceptor" evidence="2">
    <location>
        <position position="219"/>
    </location>
</feature>
<proteinExistence type="predicted"/>
<dbReference type="InterPro" id="IPR052580">
    <property type="entry name" value="Lipid_Hydrolase"/>
</dbReference>
<dbReference type="KEGG" id="amij:EQM06_12150"/>
<feature type="short sequence motif" description="GXSXG" evidence="2">
    <location>
        <begin position="41"/>
        <end position="45"/>
    </location>
</feature>
<dbReference type="OrthoDB" id="9770965at2"/>
<sequence length="331" mass="37920">MEYPYRNLVLSGGGILGIAYIGMLDYLYRIELIKDIKRIAGSSAGAIAACITSFDLPFEEMRAITESLDYSKIPLNSNSTESFYFTKSEKVQLDKIFENAECVYRLVKKYGWYSSGYFYDWIRDQIHAQFDPRKKKPPYTFEDFRNPAIHKNEHEFKELYIVGTDVAANGSIVFSAKDTPYFEVAEAVRISMSVPLFFEAVKTDQPIGDDRKQPRIYADGGIMYRYPITLFDKECPENQTVGALLTGKNQDQDREINNLLDYIRNLISCAEAVQTEFSYSDPENMKRTIQILTGKISSLNFDIKKGDAAYTYLYEQGYKAAEKYFSAVFSS</sequence>
<dbReference type="Gene3D" id="3.40.1090.10">
    <property type="entry name" value="Cytosolic phospholipase A2 catalytic domain"/>
    <property type="match status" value="2"/>
</dbReference>
<evidence type="ECO:0000256" key="2">
    <source>
        <dbReference type="PROSITE-ProRule" id="PRU01161"/>
    </source>
</evidence>
<reference evidence="5 6" key="1">
    <citation type="submission" date="2019-01" db="EMBL/GenBank/DDBJ databases">
        <title>Draft genomes of a novel of Aminipila strains.</title>
        <authorList>
            <person name="Ma S."/>
        </authorList>
    </citation>
    <scope>NUCLEOTIDE SEQUENCE [LARGE SCALE GENOMIC DNA]</scope>
    <source>
        <strain evidence="6">JN-39</strain>
    </source>
</reference>
<keyword evidence="3" id="KW-1133">Transmembrane helix</keyword>
<keyword evidence="3" id="KW-0812">Transmembrane</keyword>
<keyword evidence="6" id="KW-1185">Reference proteome</keyword>
<accession>A0A410PYE4</accession>
<keyword evidence="1 2" id="KW-0443">Lipid metabolism</keyword>
<evidence type="ECO:0000259" key="4">
    <source>
        <dbReference type="PROSITE" id="PS51635"/>
    </source>
</evidence>
<name>A0A410PYE4_9FIRM</name>
<dbReference type="GO" id="GO:0016787">
    <property type="term" value="F:hydrolase activity"/>
    <property type="evidence" value="ECO:0007669"/>
    <property type="project" value="UniProtKB-UniRule"/>
</dbReference>
<dbReference type="Pfam" id="PF01734">
    <property type="entry name" value="Patatin"/>
    <property type="match status" value="1"/>
</dbReference>
<dbReference type="PANTHER" id="PTHR46394:SF1">
    <property type="entry name" value="PNPLA DOMAIN-CONTAINING PROTEIN"/>
    <property type="match status" value="1"/>
</dbReference>
<protein>
    <submittedName>
        <fullName evidence="5">Patatin</fullName>
    </submittedName>
</protein>